<reference evidence="3" key="1">
    <citation type="journal article" date="2019" name="Int. J. Syst. Evol. Microbiol.">
        <title>The Global Catalogue of Microorganisms (GCM) 10K type strain sequencing project: providing services to taxonomists for standard genome sequencing and annotation.</title>
        <authorList>
            <consortium name="The Broad Institute Genomics Platform"/>
            <consortium name="The Broad Institute Genome Sequencing Center for Infectious Disease"/>
            <person name="Wu L."/>
            <person name="Ma J."/>
        </authorList>
    </citation>
    <scope>NUCLEOTIDE SEQUENCE [LARGE SCALE GENOMIC DNA]</scope>
    <source>
        <strain evidence="3">CGMCC 1.10131</strain>
    </source>
</reference>
<evidence type="ECO:0000313" key="3">
    <source>
        <dbReference type="Proteomes" id="UP000651977"/>
    </source>
</evidence>
<accession>A0ABQ1I5E2</accession>
<name>A0ABQ1I5E2_9ALTE</name>
<dbReference type="Pfam" id="PF08668">
    <property type="entry name" value="HDOD"/>
    <property type="match status" value="1"/>
</dbReference>
<dbReference type="RefSeq" id="WP_055733122.1">
    <property type="nucleotide sequence ID" value="NZ_BMDY01000017.1"/>
</dbReference>
<keyword evidence="3" id="KW-1185">Reference proteome</keyword>
<comment type="caution">
    <text evidence="2">The sequence shown here is derived from an EMBL/GenBank/DDBJ whole genome shotgun (WGS) entry which is preliminary data.</text>
</comment>
<dbReference type="PANTHER" id="PTHR33525:SF6">
    <property type="entry name" value="HDOD DOMAIN-CONTAINING PROTEIN"/>
    <property type="match status" value="1"/>
</dbReference>
<dbReference type="EMBL" id="BMDY01000017">
    <property type="protein sequence ID" value="GGB12932.1"/>
    <property type="molecule type" value="Genomic_DNA"/>
</dbReference>
<dbReference type="Gene3D" id="1.10.3210.10">
    <property type="entry name" value="Hypothetical protein af1432"/>
    <property type="match status" value="1"/>
</dbReference>
<evidence type="ECO:0000259" key="1">
    <source>
        <dbReference type="PROSITE" id="PS51833"/>
    </source>
</evidence>
<dbReference type="PROSITE" id="PS51833">
    <property type="entry name" value="HDOD"/>
    <property type="match status" value="1"/>
</dbReference>
<evidence type="ECO:0000313" key="2">
    <source>
        <dbReference type="EMBL" id="GGB12932.1"/>
    </source>
</evidence>
<gene>
    <name evidence="2" type="ORF">GCM10007414_27850</name>
</gene>
<organism evidence="2 3">
    <name type="scientific">Agarivorans gilvus</name>
    <dbReference type="NCBI Taxonomy" id="680279"/>
    <lineage>
        <taxon>Bacteria</taxon>
        <taxon>Pseudomonadati</taxon>
        <taxon>Pseudomonadota</taxon>
        <taxon>Gammaproteobacteria</taxon>
        <taxon>Alteromonadales</taxon>
        <taxon>Alteromonadaceae</taxon>
        <taxon>Agarivorans</taxon>
    </lineage>
</organism>
<dbReference type="PANTHER" id="PTHR33525">
    <property type="match status" value="1"/>
</dbReference>
<proteinExistence type="predicted"/>
<feature type="domain" description="HDOD" evidence="1">
    <location>
        <begin position="13"/>
        <end position="203"/>
    </location>
</feature>
<dbReference type="Proteomes" id="UP000651977">
    <property type="component" value="Unassembled WGS sequence"/>
</dbReference>
<dbReference type="InterPro" id="IPR013976">
    <property type="entry name" value="HDOD"/>
</dbReference>
<sequence length="274" mass="30013">MELEAFFQQVKKLPVMPQIMQELLTSINDENVDLHQLGKKLSTDQSLGANVLKMANSAAFRGVKQIDSIEAAAIRLGLKRVRSLVVAAGLNGMMPSKNFDQQQFWGQAIHVALLAQALAKCSDIEPDTAFTCGMLHNFGELLIVSATPEEAGLIELCLESGETRVSAQRQTLGLDYAQIGGELARRWNFSPVITDAIEQQLNPMDYEEVSRPAVLIRLAIFAHHALNANLSAEMVANNLPEPLCQLAGVDKTKAQSYIEEAIEQGEQMVSHSMV</sequence>
<protein>
    <recommendedName>
        <fullName evidence="1">HDOD domain-containing protein</fullName>
    </recommendedName>
</protein>
<dbReference type="SUPFAM" id="SSF109604">
    <property type="entry name" value="HD-domain/PDEase-like"/>
    <property type="match status" value="1"/>
</dbReference>
<dbReference type="InterPro" id="IPR052340">
    <property type="entry name" value="RNase_Y/CdgJ"/>
</dbReference>